<dbReference type="Gramene" id="MELO3C018913.2.1">
    <property type="protein sequence ID" value="MELO3C018913.2.1"/>
    <property type="gene ID" value="MELO3C018913.2"/>
</dbReference>
<name>A0A9I9DIJ0_CUCME</name>
<sequence length="63" mass="7492">MVHPRFHPLNDRNHPNAVRLHPRNPYLRALGRRSLSSQERKNLHSILALLDLIQRKLKDPREV</sequence>
<protein>
    <submittedName>
        <fullName evidence="2">Uncharacterized protein</fullName>
    </submittedName>
</protein>
<evidence type="ECO:0000256" key="1">
    <source>
        <dbReference type="SAM" id="MobiDB-lite"/>
    </source>
</evidence>
<dbReference type="EnsemblPlants" id="MELO3C018913.2.1">
    <property type="protein sequence ID" value="MELO3C018913.2.1"/>
    <property type="gene ID" value="MELO3C018913.2"/>
</dbReference>
<dbReference type="AlphaFoldDB" id="A0A9I9DIJ0"/>
<feature type="region of interest" description="Disordered" evidence="1">
    <location>
        <begin position="1"/>
        <end position="20"/>
    </location>
</feature>
<proteinExistence type="predicted"/>
<organism evidence="2">
    <name type="scientific">Cucumis melo</name>
    <name type="common">Muskmelon</name>
    <dbReference type="NCBI Taxonomy" id="3656"/>
    <lineage>
        <taxon>Eukaryota</taxon>
        <taxon>Viridiplantae</taxon>
        <taxon>Streptophyta</taxon>
        <taxon>Embryophyta</taxon>
        <taxon>Tracheophyta</taxon>
        <taxon>Spermatophyta</taxon>
        <taxon>Magnoliopsida</taxon>
        <taxon>eudicotyledons</taxon>
        <taxon>Gunneridae</taxon>
        <taxon>Pentapetalae</taxon>
        <taxon>rosids</taxon>
        <taxon>fabids</taxon>
        <taxon>Cucurbitales</taxon>
        <taxon>Cucurbitaceae</taxon>
        <taxon>Benincaseae</taxon>
        <taxon>Cucumis</taxon>
    </lineage>
</organism>
<accession>A0A9I9DIJ0</accession>
<reference evidence="2" key="1">
    <citation type="submission" date="2023-03" db="UniProtKB">
        <authorList>
            <consortium name="EnsemblPlants"/>
        </authorList>
    </citation>
    <scope>IDENTIFICATION</scope>
</reference>
<evidence type="ECO:0000313" key="2">
    <source>
        <dbReference type="EnsemblPlants" id="MELO3C018913.2.1"/>
    </source>
</evidence>